<sequence>MPSVEHERIVAAPFSEVWPFVRDMDNWAPLVTGYQRHEKLSDTESIWHLKGELGGLTRVAEFKALVTEWDESGRVSFTLEGVNEPVVGNGNFIARELTSEHPALPPQPEALGLSRLLAWMPRYILGLLTGTRSSSPAAPQSGAAGETQLAFRLTVQATGMAGGVLNLLIAPMLKPVAEDLANAIADSIVPSASA</sequence>
<dbReference type="Gene3D" id="3.30.530.20">
    <property type="match status" value="1"/>
</dbReference>
<dbReference type="KEGG" id="rdi:CMV14_14465"/>
<protein>
    <submittedName>
        <fullName evidence="1">SRPBCC family protein</fullName>
    </submittedName>
</protein>
<dbReference type="RefSeq" id="WP_066970367.1">
    <property type="nucleotide sequence ID" value="NZ_CP023449.1"/>
</dbReference>
<dbReference type="Proteomes" id="UP000218934">
    <property type="component" value="Unassembled WGS sequence"/>
</dbReference>
<dbReference type="Pfam" id="PF10604">
    <property type="entry name" value="Polyketide_cyc2"/>
    <property type="match status" value="1"/>
</dbReference>
<dbReference type="OrthoDB" id="7503934at2"/>
<gene>
    <name evidence="1" type="ORF">COO09_24980</name>
</gene>
<proteinExistence type="predicted"/>
<evidence type="ECO:0000313" key="1">
    <source>
        <dbReference type="EMBL" id="PCE39550.1"/>
    </source>
</evidence>
<dbReference type="SUPFAM" id="SSF55961">
    <property type="entry name" value="Bet v1-like"/>
    <property type="match status" value="1"/>
</dbReference>
<dbReference type="AlphaFoldDB" id="A0A2A4FPC2"/>
<organism evidence="1 2">
    <name type="scientific">Rhizorhabdus dicambivorans</name>
    <dbReference type="NCBI Taxonomy" id="1850238"/>
    <lineage>
        <taxon>Bacteria</taxon>
        <taxon>Pseudomonadati</taxon>
        <taxon>Pseudomonadota</taxon>
        <taxon>Alphaproteobacteria</taxon>
        <taxon>Sphingomonadales</taxon>
        <taxon>Sphingomonadaceae</taxon>
        <taxon>Rhizorhabdus</taxon>
    </lineage>
</organism>
<comment type="caution">
    <text evidence="1">The sequence shown here is derived from an EMBL/GenBank/DDBJ whole genome shotgun (WGS) entry which is preliminary data.</text>
</comment>
<dbReference type="CDD" id="cd07812">
    <property type="entry name" value="SRPBCC"/>
    <property type="match status" value="1"/>
</dbReference>
<dbReference type="EMBL" id="NWUF01000071">
    <property type="protein sequence ID" value="PCE39550.1"/>
    <property type="molecule type" value="Genomic_DNA"/>
</dbReference>
<keyword evidence="2" id="KW-1185">Reference proteome</keyword>
<dbReference type="InterPro" id="IPR019587">
    <property type="entry name" value="Polyketide_cyclase/dehydratase"/>
</dbReference>
<accession>A0A2A4FPC2</accession>
<name>A0A2A4FPC2_9SPHN</name>
<dbReference type="InterPro" id="IPR023393">
    <property type="entry name" value="START-like_dom_sf"/>
</dbReference>
<reference evidence="1" key="1">
    <citation type="submission" date="2017-09" db="EMBL/GenBank/DDBJ databases">
        <title>The Catabolism of 3,6-Dichlorosalicylic acid is Initiated by the Cytochrome P450 Monooxygenase DsmABC in Rhizorhabdus dicambivorans Ndbn-20.</title>
        <authorList>
            <person name="Na L."/>
        </authorList>
    </citation>
    <scope>NUCLEOTIDE SEQUENCE [LARGE SCALE GENOMIC DNA]</scope>
    <source>
        <strain evidence="1">Ndbn-20m</strain>
    </source>
</reference>
<evidence type="ECO:0000313" key="2">
    <source>
        <dbReference type="Proteomes" id="UP000218934"/>
    </source>
</evidence>